<accession>A0AA46DYT2</accession>
<dbReference type="PANTHER" id="PTHR12558:SF13">
    <property type="entry name" value="CELL DIVISION CYCLE PROTEIN 27 HOMOLOG"/>
    <property type="match status" value="1"/>
</dbReference>
<dbReference type="SUPFAM" id="SSF48452">
    <property type="entry name" value="TPR-like"/>
    <property type="match status" value="1"/>
</dbReference>
<reference evidence="2 3" key="1">
    <citation type="submission" date="2019-03" db="EMBL/GenBank/DDBJ databases">
        <title>Genomic Encyclopedia of Type Strains, Phase IV (KMG-IV): sequencing the most valuable type-strain genomes for metagenomic binning, comparative biology and taxonomic classification.</title>
        <authorList>
            <person name="Goeker M."/>
        </authorList>
    </citation>
    <scope>NUCLEOTIDE SEQUENCE [LARGE SCALE GENOMIC DNA]</scope>
    <source>
        <strain evidence="2 3">DSM 100055</strain>
    </source>
</reference>
<keyword evidence="1" id="KW-0802">TPR repeat</keyword>
<evidence type="ECO:0000256" key="1">
    <source>
        <dbReference type="PROSITE-ProRule" id="PRU00339"/>
    </source>
</evidence>
<sequence>MLRTRIFKEICQNVDLEEKKANLKEKLKNDPNNLELLEKLAAVYYYQQEDFKAVEIYKKLVTLDPENAEYLAFLGYLCYELNELDLAIDYLNESLDIDSSAPFVFFILGNTYSRAGMIKQAVDAYDFAIFLDLDIYTAHMDFAKKYEDMGRKHNALKEYLAAYDIDSRDVKLKNKIKNLKEELNIV</sequence>
<dbReference type="RefSeq" id="WP_134112978.1">
    <property type="nucleotide sequence ID" value="NZ_SOBG01000004.1"/>
</dbReference>
<name>A0AA46DYT2_9FUSO</name>
<dbReference type="PANTHER" id="PTHR12558">
    <property type="entry name" value="CELL DIVISION CYCLE 16,23,27"/>
    <property type="match status" value="1"/>
</dbReference>
<protein>
    <submittedName>
        <fullName evidence="2">Tetratricopeptide repeat protein</fullName>
    </submittedName>
</protein>
<dbReference type="Gene3D" id="1.25.40.10">
    <property type="entry name" value="Tetratricopeptide repeat domain"/>
    <property type="match status" value="1"/>
</dbReference>
<evidence type="ECO:0000313" key="3">
    <source>
        <dbReference type="Proteomes" id="UP000294678"/>
    </source>
</evidence>
<dbReference type="Pfam" id="PF13432">
    <property type="entry name" value="TPR_16"/>
    <property type="match status" value="1"/>
</dbReference>
<feature type="repeat" description="TPR" evidence="1">
    <location>
        <begin position="68"/>
        <end position="101"/>
    </location>
</feature>
<organism evidence="2 3">
    <name type="scientific">Hypnocyclicus thermotrophus</name>
    <dbReference type="NCBI Taxonomy" id="1627895"/>
    <lineage>
        <taxon>Bacteria</taxon>
        <taxon>Fusobacteriati</taxon>
        <taxon>Fusobacteriota</taxon>
        <taxon>Fusobacteriia</taxon>
        <taxon>Fusobacteriales</taxon>
        <taxon>Fusobacteriaceae</taxon>
        <taxon>Hypnocyclicus</taxon>
    </lineage>
</organism>
<dbReference type="EMBL" id="SOBG01000004">
    <property type="protein sequence ID" value="TDT70544.1"/>
    <property type="molecule type" value="Genomic_DNA"/>
</dbReference>
<dbReference type="SMART" id="SM00028">
    <property type="entry name" value="TPR"/>
    <property type="match status" value="4"/>
</dbReference>
<gene>
    <name evidence="2" type="ORF">EV215_1090</name>
</gene>
<dbReference type="InterPro" id="IPR019734">
    <property type="entry name" value="TPR_rpt"/>
</dbReference>
<dbReference type="PROSITE" id="PS50005">
    <property type="entry name" value="TPR"/>
    <property type="match status" value="2"/>
</dbReference>
<proteinExistence type="predicted"/>
<dbReference type="Proteomes" id="UP000294678">
    <property type="component" value="Unassembled WGS sequence"/>
</dbReference>
<evidence type="ECO:0000313" key="2">
    <source>
        <dbReference type="EMBL" id="TDT70544.1"/>
    </source>
</evidence>
<feature type="repeat" description="TPR" evidence="1">
    <location>
        <begin position="34"/>
        <end position="67"/>
    </location>
</feature>
<keyword evidence="3" id="KW-1185">Reference proteome</keyword>
<dbReference type="InterPro" id="IPR011990">
    <property type="entry name" value="TPR-like_helical_dom_sf"/>
</dbReference>
<dbReference type="AlphaFoldDB" id="A0AA46DYT2"/>
<comment type="caution">
    <text evidence="2">The sequence shown here is derived from an EMBL/GenBank/DDBJ whole genome shotgun (WGS) entry which is preliminary data.</text>
</comment>